<evidence type="ECO:0000313" key="2">
    <source>
        <dbReference type="EMBL" id="KAG5462185.1"/>
    </source>
</evidence>
<gene>
    <name evidence="2" type="ORF">BJ554DRAFT_5517</name>
</gene>
<dbReference type="AlphaFoldDB" id="A0A8H8DKZ7"/>
<name>A0A8H8DKZ7_9FUNG</name>
<reference evidence="2 3" key="1">
    <citation type="journal article" name="Sci. Rep.">
        <title>Genome-scale phylogenetic analyses confirm Olpidium as the closest living zoosporic fungus to the non-flagellated, terrestrial fungi.</title>
        <authorList>
            <person name="Chang Y."/>
            <person name="Rochon D."/>
            <person name="Sekimoto S."/>
            <person name="Wang Y."/>
            <person name="Chovatia M."/>
            <person name="Sandor L."/>
            <person name="Salamov A."/>
            <person name="Grigoriev I.V."/>
            <person name="Stajich J.E."/>
            <person name="Spatafora J.W."/>
        </authorList>
    </citation>
    <scope>NUCLEOTIDE SEQUENCE [LARGE SCALE GENOMIC DNA]</scope>
    <source>
        <strain evidence="2">S191</strain>
    </source>
</reference>
<evidence type="ECO:0000313" key="3">
    <source>
        <dbReference type="Proteomes" id="UP000673691"/>
    </source>
</evidence>
<feature type="region of interest" description="Disordered" evidence="1">
    <location>
        <begin position="1"/>
        <end position="22"/>
    </location>
</feature>
<dbReference type="EMBL" id="JAEFCI010002512">
    <property type="protein sequence ID" value="KAG5462185.1"/>
    <property type="molecule type" value="Genomic_DNA"/>
</dbReference>
<feature type="non-terminal residue" evidence="2">
    <location>
        <position position="1"/>
    </location>
</feature>
<accession>A0A8H8DKZ7</accession>
<evidence type="ECO:0000256" key="1">
    <source>
        <dbReference type="SAM" id="MobiDB-lite"/>
    </source>
</evidence>
<organism evidence="2 3">
    <name type="scientific">Olpidium bornovanus</name>
    <dbReference type="NCBI Taxonomy" id="278681"/>
    <lineage>
        <taxon>Eukaryota</taxon>
        <taxon>Fungi</taxon>
        <taxon>Fungi incertae sedis</taxon>
        <taxon>Olpidiomycota</taxon>
        <taxon>Olpidiomycotina</taxon>
        <taxon>Olpidiomycetes</taxon>
        <taxon>Olpidiales</taxon>
        <taxon>Olpidiaceae</taxon>
        <taxon>Olpidium</taxon>
    </lineage>
</organism>
<keyword evidence="3" id="KW-1185">Reference proteome</keyword>
<proteinExistence type="predicted"/>
<comment type="caution">
    <text evidence="2">The sequence shown here is derived from an EMBL/GenBank/DDBJ whole genome shotgun (WGS) entry which is preliminary data.</text>
</comment>
<sequence length="105" mass="11889">PEQPRDSWVGPPPGVWATPRSITVGGSAKKRRAIAAEDAKEDVEDWRLLRDRRDAPADGGEGFYKNVWEIIAWAARYAEQIRGALPEGFPLELLRRYTTYPPLDQ</sequence>
<dbReference type="Proteomes" id="UP000673691">
    <property type="component" value="Unassembled WGS sequence"/>
</dbReference>
<protein>
    <submittedName>
        <fullName evidence="2">Uncharacterized protein</fullName>
    </submittedName>
</protein>